<comment type="caution">
    <text evidence="8">The sequence shown here is derived from an EMBL/GenBank/DDBJ whole genome shotgun (WGS) entry which is preliminary data.</text>
</comment>
<comment type="similarity">
    <text evidence="2">Belongs to the TMEM120 family.</text>
</comment>
<keyword evidence="5 7" id="KW-0472">Membrane</keyword>
<proteinExistence type="inferred from homology"/>
<evidence type="ECO:0000256" key="6">
    <source>
        <dbReference type="SAM" id="MobiDB-lite"/>
    </source>
</evidence>
<dbReference type="PANTHER" id="PTHR21433">
    <property type="entry name" value="TRANSMEMBRANE PROTEIN INDUCED BY TUMOR NECROSIS FACTOR ALPHA"/>
    <property type="match status" value="1"/>
</dbReference>
<dbReference type="Pfam" id="PF07851">
    <property type="entry name" value="TMEM120A-B"/>
    <property type="match status" value="1"/>
</dbReference>
<feature type="transmembrane region" description="Helical" evidence="7">
    <location>
        <begin position="120"/>
        <end position="137"/>
    </location>
</feature>
<dbReference type="Proteomes" id="UP000708148">
    <property type="component" value="Unassembled WGS sequence"/>
</dbReference>
<evidence type="ECO:0000313" key="8">
    <source>
        <dbReference type="EMBL" id="CAD7703039.1"/>
    </source>
</evidence>
<evidence type="ECO:0000256" key="3">
    <source>
        <dbReference type="ARBA" id="ARBA00022692"/>
    </source>
</evidence>
<organism evidence="8 9">
    <name type="scientific">Ostreobium quekettii</name>
    <dbReference type="NCBI Taxonomy" id="121088"/>
    <lineage>
        <taxon>Eukaryota</taxon>
        <taxon>Viridiplantae</taxon>
        <taxon>Chlorophyta</taxon>
        <taxon>core chlorophytes</taxon>
        <taxon>Ulvophyceae</taxon>
        <taxon>TCBD clade</taxon>
        <taxon>Bryopsidales</taxon>
        <taxon>Ostreobineae</taxon>
        <taxon>Ostreobiaceae</taxon>
        <taxon>Ostreobium</taxon>
    </lineage>
</organism>
<evidence type="ECO:0000256" key="4">
    <source>
        <dbReference type="ARBA" id="ARBA00022989"/>
    </source>
</evidence>
<evidence type="ECO:0000256" key="5">
    <source>
        <dbReference type="ARBA" id="ARBA00023136"/>
    </source>
</evidence>
<keyword evidence="3 7" id="KW-0812">Transmembrane</keyword>
<feature type="transmembrane region" description="Helical" evidence="7">
    <location>
        <begin position="191"/>
        <end position="210"/>
    </location>
</feature>
<dbReference type="PANTHER" id="PTHR21433:SF0">
    <property type="entry name" value="TRANSMEMBRANE PROTEIN 120 HOMOLOG"/>
    <property type="match status" value="1"/>
</dbReference>
<sequence length="368" mass="41559">MQDVDLLQQCRSLSSRVKAFVKRTVAEADGLAEDVRSLQRSIDTTEQAAQESGDGLVQEQMAAARQVLRGNGPGGDLRKLCHKTNPKLLRFLLGKSTKVLTLRPEESLALKEEYHSFRDMASYVMILWPAVLLYGMNRAAQKMVGNEPYSLAPTVMAGVQVFLVWLAYVYTAAALRENILVVNGSNIRGWWITHHYLSLVTCIIMLTIPVDSQAWTMFCPKFLRWTVFQAVVMMVQNWYQRRRMYTRIALGKDSAMDVVTGETSGAEGQLWLLYPMLVVLQMWQMVIGGEMVLRTAPAMQSLEGWLDMEAHESDLRGQRGIFLTGSLFALMGLLNFGHTVATFVQKSCRRRRPKKTEQGSKAKQSKLQ</sequence>
<feature type="transmembrane region" description="Helical" evidence="7">
    <location>
        <begin position="271"/>
        <end position="293"/>
    </location>
</feature>
<feature type="transmembrane region" description="Helical" evidence="7">
    <location>
        <begin position="222"/>
        <end position="239"/>
    </location>
</feature>
<evidence type="ECO:0000313" key="9">
    <source>
        <dbReference type="Proteomes" id="UP000708148"/>
    </source>
</evidence>
<evidence type="ECO:0000256" key="1">
    <source>
        <dbReference type="ARBA" id="ARBA00004141"/>
    </source>
</evidence>
<feature type="transmembrane region" description="Helical" evidence="7">
    <location>
        <begin position="321"/>
        <end position="344"/>
    </location>
</feature>
<name>A0A8S1J6U6_9CHLO</name>
<dbReference type="GO" id="GO:0016020">
    <property type="term" value="C:membrane"/>
    <property type="evidence" value="ECO:0007669"/>
    <property type="project" value="UniProtKB-SubCell"/>
</dbReference>
<dbReference type="OrthoDB" id="2015098at2759"/>
<feature type="region of interest" description="Disordered" evidence="6">
    <location>
        <begin position="347"/>
        <end position="368"/>
    </location>
</feature>
<dbReference type="AlphaFoldDB" id="A0A8S1J6U6"/>
<keyword evidence="4 7" id="KW-1133">Transmembrane helix</keyword>
<accession>A0A8S1J6U6</accession>
<keyword evidence="9" id="KW-1185">Reference proteome</keyword>
<evidence type="ECO:0000256" key="2">
    <source>
        <dbReference type="ARBA" id="ARBA00009700"/>
    </source>
</evidence>
<reference evidence="8" key="1">
    <citation type="submission" date="2020-12" db="EMBL/GenBank/DDBJ databases">
        <authorList>
            <person name="Iha C."/>
        </authorList>
    </citation>
    <scope>NUCLEOTIDE SEQUENCE</scope>
</reference>
<evidence type="ECO:0000256" key="7">
    <source>
        <dbReference type="SAM" id="Phobius"/>
    </source>
</evidence>
<gene>
    <name evidence="8" type="ORF">OSTQU699_LOCUS8396</name>
</gene>
<dbReference type="EMBL" id="CAJHUC010002041">
    <property type="protein sequence ID" value="CAD7703039.1"/>
    <property type="molecule type" value="Genomic_DNA"/>
</dbReference>
<protein>
    <submittedName>
        <fullName evidence="8">Uncharacterized protein</fullName>
    </submittedName>
</protein>
<dbReference type="InterPro" id="IPR012926">
    <property type="entry name" value="TMEM120A/B"/>
</dbReference>
<feature type="transmembrane region" description="Helical" evidence="7">
    <location>
        <begin position="149"/>
        <end position="170"/>
    </location>
</feature>
<comment type="subcellular location">
    <subcellularLocation>
        <location evidence="1">Membrane</location>
        <topology evidence="1">Multi-pass membrane protein</topology>
    </subcellularLocation>
</comment>